<sequence>MTLPVRFATDAEIANWDNLVIANPDHGSMYQAESFAIAKAIGGWTPRHLIFNEDNTEAAPRVAGLFIERTIPTLGKLWYSPTGPGFGSAEQVAAVIPALKEFAANNGVFLVKLESELIYSEQADQTLRSAGLVKVDNVQPISSTVMIDLTPDIDTILAEMPQKGRYAIRRAARDGVTVAEAPLTEENMRTMYTLLGATGDDAGFMIRTYDYYVSFWNEYANRDQGKMFFAYVDGEVVAGAYTGWMGFKAWYKDGASIRDRKAYGASHALQWHIIEWHKARGQAVSYDMMGCPPADQLKDPSHHLHGIGMFKTSLSPIVIDRVGTYDLVIDAKKTQKWNTFGYRIAGKLNRMFRKEVYF</sequence>
<dbReference type="KEGG" id="aum:AURMO_00310"/>
<keyword evidence="3" id="KW-0133">Cell shape</keyword>
<comment type="similarity">
    <text evidence="1">Belongs to the FemABX family.</text>
</comment>
<accession>A0A2Z3S1K7</accession>
<evidence type="ECO:0000256" key="3">
    <source>
        <dbReference type="ARBA" id="ARBA00022960"/>
    </source>
</evidence>
<dbReference type="GO" id="GO:0008360">
    <property type="term" value="P:regulation of cell shape"/>
    <property type="evidence" value="ECO:0007669"/>
    <property type="project" value="UniProtKB-KW"/>
</dbReference>
<evidence type="ECO:0000313" key="7">
    <source>
        <dbReference type="EMBL" id="AWR20928.1"/>
    </source>
</evidence>
<dbReference type="PROSITE" id="PS51191">
    <property type="entry name" value="FEMABX"/>
    <property type="match status" value="1"/>
</dbReference>
<dbReference type="Pfam" id="PF02388">
    <property type="entry name" value="FemAB"/>
    <property type="match status" value="1"/>
</dbReference>
<dbReference type="Gene3D" id="3.40.630.30">
    <property type="match status" value="2"/>
</dbReference>
<proteinExistence type="inferred from homology"/>
<keyword evidence="6" id="KW-0961">Cell wall biogenesis/degradation</keyword>
<gene>
    <name evidence="7" type="ORF">AURMO_00310</name>
</gene>
<evidence type="ECO:0000256" key="4">
    <source>
        <dbReference type="ARBA" id="ARBA00022984"/>
    </source>
</evidence>
<dbReference type="InterPro" id="IPR003447">
    <property type="entry name" value="FEMABX"/>
</dbReference>
<dbReference type="Proteomes" id="UP000246894">
    <property type="component" value="Chromosome"/>
</dbReference>
<dbReference type="SUPFAM" id="SSF55729">
    <property type="entry name" value="Acyl-CoA N-acyltransferases (Nat)"/>
    <property type="match status" value="2"/>
</dbReference>
<keyword evidence="4" id="KW-0573">Peptidoglycan synthesis</keyword>
<reference evidence="7 8" key="1">
    <citation type="submission" date="2017-10" db="EMBL/GenBank/DDBJ databases">
        <title>Genome of an Actinobacterium that displays light-enhanced growth.</title>
        <authorList>
            <person name="Maresca J.A."/>
            <person name="Hempel P."/>
            <person name="Shevchenko O."/>
            <person name="Miller K.J."/>
            <person name="Hahn M.W."/>
        </authorList>
    </citation>
    <scope>NUCLEOTIDE SEQUENCE [LARGE SCALE GENOMIC DNA]</scope>
    <source>
        <strain evidence="7 8">MWH-Mo1</strain>
    </source>
</reference>
<evidence type="ECO:0000256" key="5">
    <source>
        <dbReference type="ARBA" id="ARBA00023315"/>
    </source>
</evidence>
<dbReference type="RefSeq" id="WP_162532639.1">
    <property type="nucleotide sequence ID" value="NZ_CP023994.1"/>
</dbReference>
<dbReference type="GO" id="GO:0016755">
    <property type="term" value="F:aminoacyltransferase activity"/>
    <property type="evidence" value="ECO:0007669"/>
    <property type="project" value="InterPro"/>
</dbReference>
<dbReference type="GO" id="GO:0071555">
    <property type="term" value="P:cell wall organization"/>
    <property type="evidence" value="ECO:0007669"/>
    <property type="project" value="UniProtKB-KW"/>
</dbReference>
<dbReference type="PANTHER" id="PTHR36174:SF1">
    <property type="entry name" value="LIPID II:GLYCINE GLYCYLTRANSFERASE"/>
    <property type="match status" value="1"/>
</dbReference>
<keyword evidence="2" id="KW-0808">Transferase</keyword>
<protein>
    <submittedName>
        <fullName evidence="7">FemAB family protein</fullName>
    </submittedName>
</protein>
<evidence type="ECO:0000256" key="2">
    <source>
        <dbReference type="ARBA" id="ARBA00022679"/>
    </source>
</evidence>
<dbReference type="PANTHER" id="PTHR36174">
    <property type="entry name" value="LIPID II:GLYCINE GLYCYLTRANSFERASE"/>
    <property type="match status" value="1"/>
</dbReference>
<evidence type="ECO:0000313" key="8">
    <source>
        <dbReference type="Proteomes" id="UP000246894"/>
    </source>
</evidence>
<organism evidence="7 8">
    <name type="scientific">Aurantimicrobium photophilum</name>
    <dbReference type="NCBI Taxonomy" id="1987356"/>
    <lineage>
        <taxon>Bacteria</taxon>
        <taxon>Bacillati</taxon>
        <taxon>Actinomycetota</taxon>
        <taxon>Actinomycetes</taxon>
        <taxon>Micrococcales</taxon>
        <taxon>Microbacteriaceae</taxon>
        <taxon>Aurantimicrobium</taxon>
    </lineage>
</organism>
<dbReference type="AlphaFoldDB" id="A0A2Z3S1K7"/>
<name>A0A2Z3S1K7_9MICO</name>
<dbReference type="InterPro" id="IPR016181">
    <property type="entry name" value="Acyl_CoA_acyltransferase"/>
</dbReference>
<keyword evidence="8" id="KW-1185">Reference proteome</keyword>
<dbReference type="EMBL" id="CP023994">
    <property type="protein sequence ID" value="AWR20928.1"/>
    <property type="molecule type" value="Genomic_DNA"/>
</dbReference>
<evidence type="ECO:0000256" key="6">
    <source>
        <dbReference type="ARBA" id="ARBA00023316"/>
    </source>
</evidence>
<evidence type="ECO:0000256" key="1">
    <source>
        <dbReference type="ARBA" id="ARBA00009943"/>
    </source>
</evidence>
<keyword evidence="5" id="KW-0012">Acyltransferase</keyword>
<dbReference type="InterPro" id="IPR050644">
    <property type="entry name" value="PG_Glycine_Bridge_Synth"/>
</dbReference>
<dbReference type="GO" id="GO:0009252">
    <property type="term" value="P:peptidoglycan biosynthetic process"/>
    <property type="evidence" value="ECO:0007669"/>
    <property type="project" value="UniProtKB-KW"/>
</dbReference>